<dbReference type="PROSITE" id="PS00028">
    <property type="entry name" value="ZINC_FINGER_C2H2_1"/>
    <property type="match status" value="10"/>
</dbReference>
<keyword evidence="2" id="KW-0479">Metal-binding</keyword>
<keyword evidence="5" id="KW-0862">Zinc</keyword>
<dbReference type="PROSITE" id="PS50157">
    <property type="entry name" value="ZINC_FINGER_C2H2_2"/>
    <property type="match status" value="10"/>
</dbReference>
<dbReference type="InterPro" id="IPR013087">
    <property type="entry name" value="Znf_C2H2_type"/>
</dbReference>
<dbReference type="RefSeq" id="XP_052742871.1">
    <property type="nucleotide sequence ID" value="XM_052886911.1"/>
</dbReference>
<evidence type="ECO:0000313" key="13">
    <source>
        <dbReference type="RefSeq" id="XP_052742871.1"/>
    </source>
</evidence>
<feature type="compositionally biased region" description="Polar residues" evidence="8">
    <location>
        <begin position="225"/>
        <end position="243"/>
    </location>
</feature>
<evidence type="ECO:0000256" key="6">
    <source>
        <dbReference type="ARBA" id="ARBA00023242"/>
    </source>
</evidence>
<feature type="domain" description="C2H2-type" evidence="9">
    <location>
        <begin position="636"/>
        <end position="663"/>
    </location>
</feature>
<evidence type="ECO:0000256" key="4">
    <source>
        <dbReference type="ARBA" id="ARBA00022771"/>
    </source>
</evidence>
<dbReference type="GeneID" id="112048267"/>
<evidence type="ECO:0000313" key="11">
    <source>
        <dbReference type="RefSeq" id="XP_023941510.1"/>
    </source>
</evidence>
<evidence type="ECO:0000256" key="3">
    <source>
        <dbReference type="ARBA" id="ARBA00022737"/>
    </source>
</evidence>
<feature type="domain" description="C2H2-type" evidence="9">
    <location>
        <begin position="664"/>
        <end position="691"/>
    </location>
</feature>
<dbReference type="Proteomes" id="UP001652582">
    <property type="component" value="Chromosome 18"/>
</dbReference>
<name>A0A6J1NEH0_BICAN</name>
<dbReference type="SUPFAM" id="SSF57667">
    <property type="entry name" value="beta-beta-alpha zinc fingers"/>
    <property type="match status" value="5"/>
</dbReference>
<dbReference type="FunFam" id="3.30.160.60:FF:001732">
    <property type="entry name" value="Zgc:162936"/>
    <property type="match status" value="1"/>
</dbReference>
<reference evidence="11 12" key="1">
    <citation type="submission" date="2025-04" db="UniProtKB">
        <authorList>
            <consortium name="RefSeq"/>
        </authorList>
    </citation>
    <scope>IDENTIFICATION</scope>
</reference>
<dbReference type="OrthoDB" id="427030at2759"/>
<dbReference type="RefSeq" id="XP_023941511.1">
    <property type="nucleotide sequence ID" value="XM_024085743.1"/>
</dbReference>
<feature type="compositionally biased region" description="Basic and acidic residues" evidence="8">
    <location>
        <begin position="207"/>
        <end position="224"/>
    </location>
</feature>
<dbReference type="Pfam" id="PF13894">
    <property type="entry name" value="zf-C2H2_4"/>
    <property type="match status" value="1"/>
</dbReference>
<dbReference type="GO" id="GO:0045893">
    <property type="term" value="P:positive regulation of DNA-templated transcription"/>
    <property type="evidence" value="ECO:0007669"/>
    <property type="project" value="UniProtKB-ARBA"/>
</dbReference>
<gene>
    <name evidence="11 12 13" type="primary">LOC112048267</name>
</gene>
<feature type="domain" description="C2H2-type" evidence="9">
    <location>
        <begin position="608"/>
        <end position="635"/>
    </location>
</feature>
<feature type="region of interest" description="Disordered" evidence="8">
    <location>
        <begin position="392"/>
        <end position="411"/>
    </location>
</feature>
<dbReference type="PANTHER" id="PTHR24409:SF295">
    <property type="entry name" value="AZ2-RELATED"/>
    <property type="match status" value="1"/>
</dbReference>
<dbReference type="GO" id="GO:0000977">
    <property type="term" value="F:RNA polymerase II transcription regulatory region sequence-specific DNA binding"/>
    <property type="evidence" value="ECO:0007669"/>
    <property type="project" value="TreeGrafter"/>
</dbReference>
<sequence length="950" mass="106856">MNGCFICNKVTLRNVVSIFGELPLKSGKSLVTVISEIIDKKIIKGSVHSEVLCKKCQKFLLEYDSLQVRSKVIKYELTESFKKSLTSHSLDYDSYNEEVPKINILAKKPEPKKIVLPASKLQPLPPDFVLSGGKWSMTNSIPVMPKIKNVMTLPSSSTLNLKVTVGSSVLTQSINTNTIANKTKLTQNIIPNMTIDPKLIMTTKESTQNDHKYASPTKDDHKYSSDTSDSKLSTQVSPSKPNSVLTFNVNSLPKDFLSSAILKVDPDFDRSSNNEASNDLENNDDQPMEIDEDCSMAVLSKNPQDRLKFQGNILKVDIEEDKSDSEYLDMKLLGDGQGQYVLGKLILQEEDGDNDGDAEEHTIVMDGSDGSILRVVSGQKLVYDEDGKLTLVPNDLDTNDNGDTQDSNDESQIELQVSGDEETANAIIAAAQEQGGAFIKVESGEMYRVESVESKTEEDSFKLETQSAMILNEDGQFRCLMCERNENKGEPIFVGDSDATMEHLKSYHSARLYICRICGHIERKRSDYVLHMEDHNAGTSSAQAHLKGKMHECVVCDKKFHTKALLNGHMNMHSGSRPYSCTICRKSFASKYTYQSHLKTHLDRPRPFKCQQCDKSFFTPQNLSQHEKTHSNVKDFVCNLCGKAFGTQHNLEVHGVVHSGSKPFVCEICRKAFARRAEVRDHMRIHTGERPFKCDVCGASFTQRSNLHSHKRATHLDDKRYHCTQCPKKFKRRRLLDYHIKASHTGERPLVCELCHATFVYPEHYKKHVRIHSGEKPYTCEVCGKSFNSRDNRNTHRFVHSDRKPYECVVCGAGYMRKQLLYHHMNTSGHLAESIVVNQPRVTKLGDNLVVENTTDKFVIPNNVSTIYTTEESEKLALQDKNRKTSISLDSQREDSTLLAIRNVESELKAGDTIFDHLPDDDVNDDQSAPIRLVPIELPDGSSGWVAINA</sequence>
<accession>A0A6J1NEH0</accession>
<feature type="domain" description="C2H2-type" evidence="9">
    <location>
        <begin position="551"/>
        <end position="578"/>
    </location>
</feature>
<evidence type="ECO:0000256" key="7">
    <source>
        <dbReference type="PROSITE-ProRule" id="PRU00042"/>
    </source>
</evidence>
<evidence type="ECO:0000256" key="5">
    <source>
        <dbReference type="ARBA" id="ARBA00022833"/>
    </source>
</evidence>
<dbReference type="Pfam" id="PF00096">
    <property type="entry name" value="zf-C2H2"/>
    <property type="match status" value="7"/>
</dbReference>
<protein>
    <submittedName>
        <fullName evidence="13">Zinc finger and SCAN domain-containing protein 2 isoform X1</fullName>
    </submittedName>
    <submittedName>
        <fullName evidence="11 12">Zinc finger and SCAN domain-containing protein 2-like</fullName>
    </submittedName>
</protein>
<dbReference type="FunFam" id="3.30.160.60:FF:000065">
    <property type="entry name" value="B-cell CLL/lymphoma 6, member B"/>
    <property type="match status" value="1"/>
</dbReference>
<feature type="domain" description="C2H2-type" evidence="9">
    <location>
        <begin position="579"/>
        <end position="606"/>
    </location>
</feature>
<feature type="domain" description="C2H2-type" evidence="9">
    <location>
        <begin position="778"/>
        <end position="805"/>
    </location>
</feature>
<evidence type="ECO:0000256" key="8">
    <source>
        <dbReference type="SAM" id="MobiDB-lite"/>
    </source>
</evidence>
<dbReference type="GO" id="GO:0008270">
    <property type="term" value="F:zinc ion binding"/>
    <property type="evidence" value="ECO:0007669"/>
    <property type="project" value="UniProtKB-KW"/>
</dbReference>
<evidence type="ECO:0000313" key="12">
    <source>
        <dbReference type="RefSeq" id="XP_023941511.1"/>
    </source>
</evidence>
<dbReference type="RefSeq" id="XP_023941510.1">
    <property type="nucleotide sequence ID" value="XM_024085742.1"/>
</dbReference>
<dbReference type="GO" id="GO:0003682">
    <property type="term" value="F:chromatin binding"/>
    <property type="evidence" value="ECO:0007669"/>
    <property type="project" value="UniProtKB-ARBA"/>
</dbReference>
<dbReference type="InterPro" id="IPR036236">
    <property type="entry name" value="Znf_C2H2_sf"/>
</dbReference>
<keyword evidence="10" id="KW-1185">Reference proteome</keyword>
<feature type="region of interest" description="Disordered" evidence="8">
    <location>
        <begin position="205"/>
        <end position="243"/>
    </location>
</feature>
<keyword evidence="3" id="KW-0677">Repeat</keyword>
<keyword evidence="6" id="KW-0539">Nucleus</keyword>
<dbReference type="GO" id="GO:0005634">
    <property type="term" value="C:nucleus"/>
    <property type="evidence" value="ECO:0007669"/>
    <property type="project" value="UniProtKB-SubCell"/>
</dbReference>
<evidence type="ECO:0000256" key="2">
    <source>
        <dbReference type="ARBA" id="ARBA00022723"/>
    </source>
</evidence>
<evidence type="ECO:0000259" key="9">
    <source>
        <dbReference type="PROSITE" id="PS50157"/>
    </source>
</evidence>
<dbReference type="GO" id="GO:0000981">
    <property type="term" value="F:DNA-binding transcription factor activity, RNA polymerase II-specific"/>
    <property type="evidence" value="ECO:0007669"/>
    <property type="project" value="TreeGrafter"/>
</dbReference>
<dbReference type="AlphaFoldDB" id="A0A6J1NEH0"/>
<organism evidence="10 12">
    <name type="scientific">Bicyclus anynana</name>
    <name type="common">Squinting bush brown butterfly</name>
    <dbReference type="NCBI Taxonomy" id="110368"/>
    <lineage>
        <taxon>Eukaryota</taxon>
        <taxon>Metazoa</taxon>
        <taxon>Ecdysozoa</taxon>
        <taxon>Arthropoda</taxon>
        <taxon>Hexapoda</taxon>
        <taxon>Insecta</taxon>
        <taxon>Pterygota</taxon>
        <taxon>Neoptera</taxon>
        <taxon>Endopterygota</taxon>
        <taxon>Lepidoptera</taxon>
        <taxon>Glossata</taxon>
        <taxon>Ditrysia</taxon>
        <taxon>Papilionoidea</taxon>
        <taxon>Nymphalidae</taxon>
        <taxon>Satyrinae</taxon>
        <taxon>Satyrini</taxon>
        <taxon>Mycalesina</taxon>
        <taxon>Bicyclus</taxon>
    </lineage>
</organism>
<feature type="domain" description="C2H2-type" evidence="9">
    <location>
        <begin position="721"/>
        <end position="749"/>
    </location>
</feature>
<feature type="domain" description="C2H2-type" evidence="9">
    <location>
        <begin position="750"/>
        <end position="777"/>
    </location>
</feature>
<proteinExistence type="predicted"/>
<dbReference type="FunFam" id="3.30.160.60:FF:000690">
    <property type="entry name" value="Zinc finger protein 354C"/>
    <property type="match status" value="1"/>
</dbReference>
<dbReference type="KEGG" id="bany:112048267"/>
<feature type="domain" description="C2H2-type" evidence="9">
    <location>
        <begin position="806"/>
        <end position="835"/>
    </location>
</feature>
<evidence type="ECO:0000256" key="1">
    <source>
        <dbReference type="ARBA" id="ARBA00004123"/>
    </source>
</evidence>
<dbReference type="GO" id="GO:0040029">
    <property type="term" value="P:epigenetic regulation of gene expression"/>
    <property type="evidence" value="ECO:0007669"/>
    <property type="project" value="UniProtKB-ARBA"/>
</dbReference>
<dbReference type="PANTHER" id="PTHR24409">
    <property type="entry name" value="ZINC FINGER PROTEIN 142"/>
    <property type="match status" value="1"/>
</dbReference>
<dbReference type="Gene3D" id="3.30.160.60">
    <property type="entry name" value="Classic Zinc Finger"/>
    <property type="match status" value="9"/>
</dbReference>
<evidence type="ECO:0000313" key="10">
    <source>
        <dbReference type="Proteomes" id="UP001652582"/>
    </source>
</evidence>
<dbReference type="SMART" id="SM00355">
    <property type="entry name" value="ZnF_C2H2"/>
    <property type="match status" value="11"/>
</dbReference>
<dbReference type="FunFam" id="3.30.160.60:FF:000512">
    <property type="entry name" value="zinc finger protein 197 isoform X1"/>
    <property type="match status" value="1"/>
</dbReference>
<feature type="domain" description="C2H2-type" evidence="9">
    <location>
        <begin position="692"/>
        <end position="720"/>
    </location>
</feature>
<comment type="subcellular location">
    <subcellularLocation>
        <location evidence="1">Nucleus</location>
    </subcellularLocation>
</comment>
<dbReference type="FunFam" id="3.30.160.60:FF:000630">
    <property type="entry name" value="Zinc finger protein 180"/>
    <property type="match status" value="1"/>
</dbReference>
<dbReference type="GO" id="GO:0000785">
    <property type="term" value="C:chromatin"/>
    <property type="evidence" value="ECO:0007669"/>
    <property type="project" value="UniProtKB-ARBA"/>
</dbReference>
<keyword evidence="4 7" id="KW-0863">Zinc-finger</keyword>